<proteinExistence type="predicted"/>
<evidence type="ECO:0000313" key="2">
    <source>
        <dbReference type="EMBL" id="OGH89630.1"/>
    </source>
</evidence>
<comment type="caution">
    <text evidence="2">The sequence shown here is derived from an EMBL/GenBank/DDBJ whole genome shotgun (WGS) entry which is preliminary data.</text>
</comment>
<dbReference type="SUPFAM" id="SSF158446">
    <property type="entry name" value="IVS-encoded protein-like"/>
    <property type="match status" value="1"/>
</dbReference>
<dbReference type="InterPro" id="IPR055360">
    <property type="entry name" value="bAvd"/>
</dbReference>
<dbReference type="Gene3D" id="1.20.1440.60">
    <property type="entry name" value="23S rRNA-intervening sequence"/>
    <property type="match status" value="1"/>
</dbReference>
<feature type="domain" description="bAvd-like" evidence="1">
    <location>
        <begin position="4"/>
        <end position="109"/>
    </location>
</feature>
<evidence type="ECO:0000313" key="3">
    <source>
        <dbReference type="Proteomes" id="UP000178895"/>
    </source>
</evidence>
<dbReference type="InterPro" id="IPR036583">
    <property type="entry name" value="23S_rRNA_IVS_sf"/>
</dbReference>
<dbReference type="Proteomes" id="UP000178895">
    <property type="component" value="Unassembled WGS sequence"/>
</dbReference>
<accession>A0A1F6P0M0</accession>
<protein>
    <recommendedName>
        <fullName evidence="1">bAvd-like domain-containing protein</fullName>
    </recommendedName>
</protein>
<reference evidence="2 3" key="1">
    <citation type="journal article" date="2016" name="Nat. Commun.">
        <title>Thousands of microbial genomes shed light on interconnected biogeochemical processes in an aquifer system.</title>
        <authorList>
            <person name="Anantharaman K."/>
            <person name="Brown C.T."/>
            <person name="Hug L.A."/>
            <person name="Sharon I."/>
            <person name="Castelle C.J."/>
            <person name="Probst A.J."/>
            <person name="Thomas B.C."/>
            <person name="Singh A."/>
            <person name="Wilkins M.J."/>
            <person name="Karaoz U."/>
            <person name="Brodie E.L."/>
            <person name="Williams K.H."/>
            <person name="Hubbard S.S."/>
            <person name="Banfield J.F."/>
        </authorList>
    </citation>
    <scope>NUCLEOTIDE SEQUENCE [LARGE SCALE GENOMIC DNA]</scope>
</reference>
<organism evidence="2 3">
    <name type="scientific">Candidatus Magasanikbacteria bacterium RIFOXYC2_FULL_40_16</name>
    <dbReference type="NCBI Taxonomy" id="1798703"/>
    <lineage>
        <taxon>Bacteria</taxon>
        <taxon>Candidatus Magasanikiibacteriota</taxon>
    </lineage>
</organism>
<dbReference type="CDD" id="cd16376">
    <property type="entry name" value="Avd_like"/>
    <property type="match status" value="1"/>
</dbReference>
<dbReference type="EMBL" id="MFQY01000038">
    <property type="protein sequence ID" value="OGH89630.1"/>
    <property type="molecule type" value="Genomic_DNA"/>
</dbReference>
<name>A0A1F6P0M0_9BACT</name>
<evidence type="ECO:0000259" key="1">
    <source>
        <dbReference type="Pfam" id="PF22296"/>
    </source>
</evidence>
<dbReference type="AlphaFoldDB" id="A0A1F6P0M0"/>
<gene>
    <name evidence="2" type="ORF">A2469_02965</name>
</gene>
<dbReference type="Pfam" id="PF22296">
    <property type="entry name" value="bAvd"/>
    <property type="match status" value="1"/>
</dbReference>
<sequence>MNTILLQKTYGLYSQLTKHIAQFPKFDRYSLGLKLDKSCLLLLEQIITAEQTAPVLKDKALLEASVKAEIIKIFLRLAMEQKLIKETNYFAWSAMLIEIGKMIGGWKKSLRVQT</sequence>